<organism evidence="1 2">
    <name type="scientific">Gomphosphaeria aponina SAG 52.96 = DSM 107014</name>
    <dbReference type="NCBI Taxonomy" id="1521640"/>
    <lineage>
        <taxon>Bacteria</taxon>
        <taxon>Bacillati</taxon>
        <taxon>Cyanobacteriota</taxon>
        <taxon>Cyanophyceae</taxon>
        <taxon>Oscillatoriophycideae</taxon>
        <taxon>Chroococcales</taxon>
        <taxon>Gomphosphaeriaceae</taxon>
        <taxon>Gomphosphaeria</taxon>
    </lineage>
</organism>
<name>A0A941GR40_9CHRO</name>
<accession>A0A941GR40</accession>
<dbReference type="Proteomes" id="UP000767446">
    <property type="component" value="Unassembled WGS sequence"/>
</dbReference>
<protein>
    <submittedName>
        <fullName evidence="1">Uncharacterized protein</fullName>
    </submittedName>
</protein>
<sequence>MIQLKGTSAHYSLVTASNGTDTEIYWKLGQTTPELIGVVANNVITDFTTGFVFI</sequence>
<dbReference type="EMBL" id="JADQBC010000088">
    <property type="protein sequence ID" value="MBR8828804.1"/>
    <property type="molecule type" value="Genomic_DNA"/>
</dbReference>
<evidence type="ECO:0000313" key="2">
    <source>
        <dbReference type="Proteomes" id="UP000767446"/>
    </source>
</evidence>
<proteinExistence type="predicted"/>
<evidence type="ECO:0000313" key="1">
    <source>
        <dbReference type="EMBL" id="MBR8828804.1"/>
    </source>
</evidence>
<gene>
    <name evidence="1" type="ORF">DSM107014_13035</name>
</gene>
<dbReference type="AlphaFoldDB" id="A0A941GR40"/>
<reference evidence="1" key="1">
    <citation type="submission" date="2021-02" db="EMBL/GenBank/DDBJ databases">
        <title>Metagenome analyses of Stigonema ocellatum DSM 106950, Chlorogloea purpurea SAG 13.99 and Gomphosphaeria aponina DSM 107014.</title>
        <authorList>
            <person name="Marter P."/>
            <person name="Huang S."/>
        </authorList>
    </citation>
    <scope>NUCLEOTIDE SEQUENCE</scope>
    <source>
        <strain evidence="1">JP213</strain>
    </source>
</reference>
<comment type="caution">
    <text evidence="1">The sequence shown here is derived from an EMBL/GenBank/DDBJ whole genome shotgun (WGS) entry which is preliminary data.</text>
</comment>